<evidence type="ECO:0000256" key="3">
    <source>
        <dbReference type="ARBA" id="ARBA00006345"/>
    </source>
</evidence>
<feature type="compositionally biased region" description="Polar residues" evidence="9">
    <location>
        <begin position="22"/>
        <end position="46"/>
    </location>
</feature>
<evidence type="ECO:0000256" key="5">
    <source>
        <dbReference type="ARBA" id="ARBA00022801"/>
    </source>
</evidence>
<feature type="region of interest" description="Disordered" evidence="9">
    <location>
        <begin position="1"/>
        <end position="462"/>
    </location>
</feature>
<feature type="compositionally biased region" description="Basic and acidic residues" evidence="9">
    <location>
        <begin position="260"/>
        <end position="269"/>
    </location>
</feature>
<dbReference type="SUPFAM" id="SSF55154">
    <property type="entry name" value="CYTH-like phosphatases"/>
    <property type="match status" value="1"/>
</dbReference>
<evidence type="ECO:0000256" key="1">
    <source>
        <dbReference type="ARBA" id="ARBA00001946"/>
    </source>
</evidence>
<dbReference type="InterPro" id="IPR040343">
    <property type="entry name" value="Cet1/Ctl1"/>
</dbReference>
<sequence>MDLKSILHDSQSQRGPPHVPTASHTSHSSYDGRIDQTSSSDVTSAKPTPYGPPLLTGETRAHGGGGYFAMQSPHPNTSASASTPSVGPPSAYAQSPGGYGGVYTPRDSIPPSNIAHNAAFVSPSPVLHHSSTPGSVHHAYPPPSPYAQNNIHPAYQHFSSPPAPLPNGLPHQSYPRQISPTNHFQSQPATPLGPPIIYPKASPQAQRPPSQGGLAEQHLRKGSVSSVSSVLSKDYNHYPQSVADSVHRRDSIHNNQRTGHSFDFHREKSASVSPKTIPKPPPQRQHSTSSRTMSQGRSSLPPQSDQPPNLSHHSSIDRQVEPPPMETVTPTPILSNVQSSSHDHHVSSSPSVTNGDRSTMNSDMHIKEEEAAAQTPQPSLKRSASHFSDTSAVKPPPAKRPRHNIPPWAHSARQGRRLKFVDAPVTDRTQRQGTPPRHAPPPQNEVKHTNGTQNHAAPPRPPVITNNTQKWRWEGTISNIVPNQSITRHICDWIVLTIGDKAVPVGASWEIEAKIGNIVDMNNRQRFRLFGADSEVLLNSDELKGQIRFESNMTMEQHKAIYEFLHSCGHENHQAKVRGEVKEDKQIHHTQLRELDEFYELTDEGKAVLDPQLRYWVDRSINARRKEVRVRQTVDLEKPSNPPRHIIKSRIADKEISCPDYGFDYRISISLETPWEGDRDHLREVKELSGRSKTRHSYRHREFQVDLTQVSHYDDPKKEYEVEIEIAAPYLAAQMQKIFLREPNNYEPMIQDFVSNIQLLCKNGTPRR</sequence>
<dbReference type="EC" id="3.6.1.74" evidence="8"/>
<dbReference type="Proteomes" id="UP001309876">
    <property type="component" value="Unassembled WGS sequence"/>
</dbReference>
<keyword evidence="4 8" id="KW-0507">mRNA processing</keyword>
<dbReference type="AlphaFoldDB" id="A0AAN7SVL4"/>
<feature type="compositionally biased region" description="Polar residues" evidence="9">
    <location>
        <begin position="174"/>
        <end position="189"/>
    </location>
</feature>
<evidence type="ECO:0000256" key="9">
    <source>
        <dbReference type="SAM" id="MobiDB-lite"/>
    </source>
</evidence>
<dbReference type="PANTHER" id="PTHR28118">
    <property type="entry name" value="POLYNUCLEOTIDE 5'-TRIPHOSPHATASE-RELATED"/>
    <property type="match status" value="1"/>
</dbReference>
<comment type="subcellular location">
    <subcellularLocation>
        <location evidence="2 8">Nucleus</location>
    </subcellularLocation>
</comment>
<keyword evidence="8" id="KW-0506">mRNA capping</keyword>
<dbReference type="Gene3D" id="3.20.100.10">
    <property type="entry name" value="mRNA triphosphatase Cet1-like"/>
    <property type="match status" value="1"/>
</dbReference>
<dbReference type="GO" id="GO:0140818">
    <property type="term" value="F:mRNA 5'-triphosphate monophosphatase activity"/>
    <property type="evidence" value="ECO:0007669"/>
    <property type="project" value="UniProtKB-EC"/>
</dbReference>
<dbReference type="Pfam" id="PF02940">
    <property type="entry name" value="mRNA_triPase"/>
    <property type="match status" value="1"/>
</dbReference>
<keyword evidence="12" id="KW-1185">Reference proteome</keyword>
<evidence type="ECO:0000256" key="7">
    <source>
        <dbReference type="ARBA" id="ARBA00047740"/>
    </source>
</evidence>
<comment type="catalytic activity">
    <reaction evidence="7">
        <text>a 5'-end triphospho-ribonucleoside in mRNA + H2O = a 5'-end diphospho-ribonucleoside in mRNA + phosphate + H(+)</text>
        <dbReference type="Rhea" id="RHEA:67004"/>
        <dbReference type="Rhea" id="RHEA-COMP:17164"/>
        <dbReference type="Rhea" id="RHEA-COMP:17165"/>
        <dbReference type="ChEBI" id="CHEBI:15377"/>
        <dbReference type="ChEBI" id="CHEBI:15378"/>
        <dbReference type="ChEBI" id="CHEBI:43474"/>
        <dbReference type="ChEBI" id="CHEBI:167616"/>
        <dbReference type="ChEBI" id="CHEBI:167618"/>
        <dbReference type="EC" id="3.6.1.74"/>
    </reaction>
    <physiologicalReaction direction="left-to-right" evidence="7">
        <dbReference type="Rhea" id="RHEA:67005"/>
    </physiologicalReaction>
</comment>
<comment type="cofactor">
    <cofactor evidence="1 8">
        <name>Mg(2+)</name>
        <dbReference type="ChEBI" id="CHEBI:18420"/>
    </cofactor>
</comment>
<dbReference type="GO" id="GO:0006370">
    <property type="term" value="P:7-methylguanosine mRNA capping"/>
    <property type="evidence" value="ECO:0007669"/>
    <property type="project" value="UniProtKB-UniRule"/>
</dbReference>
<name>A0AAN7SVL4_9EURO</name>
<evidence type="ECO:0000313" key="11">
    <source>
        <dbReference type="EMBL" id="KAK5082798.1"/>
    </source>
</evidence>
<feature type="compositionally biased region" description="Polar residues" evidence="9">
    <location>
        <begin position="374"/>
        <end position="391"/>
    </location>
</feature>
<comment type="function">
    <text evidence="8">First step of mRNA capping. Converts the 5'-triphosphate end of a nascent mRNA chain into a diphosphate end.</text>
</comment>
<feature type="compositionally biased region" description="Low complexity" evidence="9">
    <location>
        <begin position="326"/>
        <end position="340"/>
    </location>
</feature>
<dbReference type="InterPro" id="IPR037009">
    <property type="entry name" value="mRNA_triPase_Cet1_sf"/>
</dbReference>
<protein>
    <recommendedName>
        <fullName evidence="8">mRNA-capping enzyme subunit beta</fullName>
        <ecNumber evidence="8">3.6.1.74</ecNumber>
    </recommendedName>
    <alternativeName>
        <fullName evidence="8">mRNA 5'-phosphatase</fullName>
    </alternativeName>
    <alternativeName>
        <fullName evidence="8">mRNA 5'-triphosphate monophosphatase</fullName>
    </alternativeName>
</protein>
<feature type="compositionally biased region" description="Polar residues" evidence="9">
    <location>
        <begin position="73"/>
        <end position="85"/>
    </location>
</feature>
<dbReference type="InterPro" id="IPR004206">
    <property type="entry name" value="mRNA_triPase_Cet1"/>
</dbReference>
<keyword evidence="5 8" id="KW-0378">Hydrolase</keyword>
<accession>A0AAN7SVL4</accession>
<dbReference type="GO" id="GO:0031533">
    <property type="term" value="C:mRNA capping enzyme complex"/>
    <property type="evidence" value="ECO:0007669"/>
    <property type="project" value="UniProtKB-UniRule"/>
</dbReference>
<evidence type="ECO:0000256" key="2">
    <source>
        <dbReference type="ARBA" id="ARBA00004123"/>
    </source>
</evidence>
<comment type="caution">
    <text evidence="11">The sequence shown here is derived from an EMBL/GenBank/DDBJ whole genome shotgun (WGS) entry which is preliminary data.</text>
</comment>
<feature type="domain" description="mRNA triphosphatase Cet1-like" evidence="10">
    <location>
        <begin position="484"/>
        <end position="726"/>
    </location>
</feature>
<comment type="subunit">
    <text evidence="8">Heterodimer. The mRNA-capping enzyme is composed of two separate chains alpha and beta, respectively a mRNA guanylyltransferase and an mRNA 5'-triphosphate monophosphatase.</text>
</comment>
<feature type="compositionally biased region" description="Polar residues" evidence="9">
    <location>
        <begin position="284"/>
        <end position="313"/>
    </location>
</feature>
<evidence type="ECO:0000313" key="12">
    <source>
        <dbReference type="Proteomes" id="UP001309876"/>
    </source>
</evidence>
<keyword evidence="6 8" id="KW-0539">Nucleus</keyword>
<proteinExistence type="inferred from homology"/>
<evidence type="ECO:0000256" key="8">
    <source>
        <dbReference type="RuleBase" id="RU367053"/>
    </source>
</evidence>
<dbReference type="CDD" id="cd07470">
    <property type="entry name" value="CYTH-like_mRNA_RTPase"/>
    <property type="match status" value="1"/>
</dbReference>
<dbReference type="GO" id="GO:0004651">
    <property type="term" value="F:polynucleotide 5'-phosphatase activity"/>
    <property type="evidence" value="ECO:0007669"/>
    <property type="project" value="UniProtKB-UniRule"/>
</dbReference>
<dbReference type="InterPro" id="IPR033469">
    <property type="entry name" value="CYTH-like_dom_sf"/>
</dbReference>
<gene>
    <name evidence="11" type="ORF">LTR05_006679</name>
</gene>
<organism evidence="11 12">
    <name type="scientific">Lithohypha guttulata</name>
    <dbReference type="NCBI Taxonomy" id="1690604"/>
    <lineage>
        <taxon>Eukaryota</taxon>
        <taxon>Fungi</taxon>
        <taxon>Dikarya</taxon>
        <taxon>Ascomycota</taxon>
        <taxon>Pezizomycotina</taxon>
        <taxon>Eurotiomycetes</taxon>
        <taxon>Chaetothyriomycetidae</taxon>
        <taxon>Chaetothyriales</taxon>
        <taxon>Trichomeriaceae</taxon>
        <taxon>Lithohypha</taxon>
    </lineage>
</organism>
<dbReference type="PANTHER" id="PTHR28118:SF1">
    <property type="entry name" value="POLYNUCLEOTIDE 5'-TRIPHOSPHATASE CTL1-RELATED"/>
    <property type="match status" value="1"/>
</dbReference>
<evidence type="ECO:0000259" key="10">
    <source>
        <dbReference type="Pfam" id="PF02940"/>
    </source>
</evidence>
<feature type="compositionally biased region" description="Polar residues" evidence="9">
    <location>
        <begin position="353"/>
        <end position="362"/>
    </location>
</feature>
<reference evidence="11 12" key="1">
    <citation type="submission" date="2023-08" db="EMBL/GenBank/DDBJ databases">
        <title>Black Yeasts Isolated from many extreme environments.</title>
        <authorList>
            <person name="Coleine C."/>
            <person name="Stajich J.E."/>
            <person name="Selbmann L."/>
        </authorList>
    </citation>
    <scope>NUCLEOTIDE SEQUENCE [LARGE SCALE GENOMIC DNA]</scope>
    <source>
        <strain evidence="11 12">CCFEE 5910</strain>
    </source>
</reference>
<comment type="similarity">
    <text evidence="3 8">Belongs to the fungal TPase family.</text>
</comment>
<feature type="compositionally biased region" description="Low complexity" evidence="9">
    <location>
        <begin position="223"/>
        <end position="232"/>
    </location>
</feature>
<evidence type="ECO:0000256" key="6">
    <source>
        <dbReference type="ARBA" id="ARBA00023242"/>
    </source>
</evidence>
<evidence type="ECO:0000256" key="4">
    <source>
        <dbReference type="ARBA" id="ARBA00022664"/>
    </source>
</evidence>
<dbReference type="EMBL" id="JAVRRJ010000007">
    <property type="protein sequence ID" value="KAK5082798.1"/>
    <property type="molecule type" value="Genomic_DNA"/>
</dbReference>